<comment type="similarity">
    <text evidence="1">Belongs to the ribosome-inactivating protein family.</text>
</comment>
<dbReference type="InterPro" id="IPR013103">
    <property type="entry name" value="RVT_2"/>
</dbReference>
<dbReference type="EMBL" id="SMOL01000553">
    <property type="protein sequence ID" value="KAB2608684.1"/>
    <property type="molecule type" value="Genomic_DNA"/>
</dbReference>
<dbReference type="PANTHER" id="PTHR11439:SF502">
    <property type="entry name" value="SECRETED RXLR EFFECTOR PROTEIN 161-LIKE"/>
    <property type="match status" value="1"/>
</dbReference>
<dbReference type="PANTHER" id="PTHR11439">
    <property type="entry name" value="GAG-POL-RELATED RETROTRANSPOSON"/>
    <property type="match status" value="1"/>
</dbReference>
<dbReference type="GO" id="GO:0006952">
    <property type="term" value="P:defense response"/>
    <property type="evidence" value="ECO:0007669"/>
    <property type="project" value="UniProtKB-KW"/>
</dbReference>
<name>A0A5N5GDB9_9ROSA</name>
<dbReference type="GO" id="GO:0017148">
    <property type="term" value="P:negative regulation of translation"/>
    <property type="evidence" value="ECO:0007669"/>
    <property type="project" value="UniProtKB-KW"/>
</dbReference>
<dbReference type="InterPro" id="IPR016138">
    <property type="entry name" value="Ribosome_inactivat_prot_sub1"/>
</dbReference>
<dbReference type="Pfam" id="PF07727">
    <property type="entry name" value="RVT_2"/>
    <property type="match status" value="1"/>
</dbReference>
<dbReference type="SUPFAM" id="SSF56672">
    <property type="entry name" value="DNA/RNA polymerases"/>
    <property type="match status" value="1"/>
</dbReference>
<keyword evidence="1" id="KW-0611">Plant defense</keyword>
<sequence>MEERQLTLCAVTVAEGNISFNTTEFTGDRCSKFINELRAQLITGGSTTMFNIPVLKSSAPDSRRFILVDLTLGGYSNITLAIDILSIEMAYSSTNRGKSYFFKDALIVESIAGKSKEEIHLGRVPLNYAIAYLYVDLRKAESLLVIMQMVSEVARFKFTKQRVRSCMSEKGFLPDPEMLSLEDNWSPLSVKLLHYQCNTCNTPTRYSGANVEYENQMCTILNSITPISGPSGLCVDANDYVDKRVNYELWCIRMKIIFKFHNQWSFVEDGFTLSKEWKVTDEKQILADQDLISRDTKRLKRHTKDEEVSDKAFSSLSIQNKSGSQTTRCLTKAMEHKTPFEAFNGRKPEDKIYKLKKALYGLKQAPRAWYEEIDTHLHNCGFTRSPSEATLYMNSRAESESIIVSIHVDDIIYTGSSTELLEKFKCDMMKRYEMIDLGLLYHFLGMGTLQPEYGIFINQRRYAVSLLQKFGLQDYKLVSTPLVVNDRLKKDDESEKIDENVYRQLVGSLLYLTATRLDIMFAASLLARFMNEPTNKYLGAAKRVLR</sequence>
<dbReference type="InterPro" id="IPR043502">
    <property type="entry name" value="DNA/RNA_pol_sf"/>
</dbReference>
<dbReference type="Proteomes" id="UP000327157">
    <property type="component" value="Chromosome 14"/>
</dbReference>
<dbReference type="Gene3D" id="3.40.420.10">
    <property type="entry name" value="Ricin (A subunit), domain 1"/>
    <property type="match status" value="2"/>
</dbReference>
<feature type="domain" description="Reverse transcriptase Ty1/copia-type" evidence="2">
    <location>
        <begin position="343"/>
        <end position="483"/>
    </location>
</feature>
<evidence type="ECO:0000313" key="4">
    <source>
        <dbReference type="Proteomes" id="UP000327157"/>
    </source>
</evidence>
<accession>A0A5N5GDB9</accession>
<comment type="catalytic activity">
    <reaction evidence="1">
        <text>Endohydrolysis of the N-glycosidic bond at one specific adenosine on the 28S rRNA.</text>
        <dbReference type="EC" id="3.2.2.22"/>
    </reaction>
</comment>
<organism evidence="3 4">
    <name type="scientific">Pyrus ussuriensis x Pyrus communis</name>
    <dbReference type="NCBI Taxonomy" id="2448454"/>
    <lineage>
        <taxon>Eukaryota</taxon>
        <taxon>Viridiplantae</taxon>
        <taxon>Streptophyta</taxon>
        <taxon>Embryophyta</taxon>
        <taxon>Tracheophyta</taxon>
        <taxon>Spermatophyta</taxon>
        <taxon>Magnoliopsida</taxon>
        <taxon>eudicotyledons</taxon>
        <taxon>Gunneridae</taxon>
        <taxon>Pentapetalae</taxon>
        <taxon>rosids</taxon>
        <taxon>fabids</taxon>
        <taxon>Rosales</taxon>
        <taxon>Rosaceae</taxon>
        <taxon>Amygdaloideae</taxon>
        <taxon>Maleae</taxon>
        <taxon>Pyrus</taxon>
    </lineage>
</organism>
<dbReference type="SUPFAM" id="SSF56371">
    <property type="entry name" value="Ribosome inactivating proteins (RIP)"/>
    <property type="match status" value="1"/>
</dbReference>
<keyword evidence="1" id="KW-0378">Hydrolase</keyword>
<dbReference type="InterPro" id="IPR016139">
    <property type="entry name" value="Ribosome_inactivat_prot_sub2"/>
</dbReference>
<keyword evidence="4" id="KW-1185">Reference proteome</keyword>
<keyword evidence="1" id="KW-0652">Protein synthesis inhibitor</keyword>
<dbReference type="GO" id="GO:0090729">
    <property type="term" value="F:toxin activity"/>
    <property type="evidence" value="ECO:0007669"/>
    <property type="project" value="UniProtKB-KW"/>
</dbReference>
<dbReference type="Gene3D" id="4.10.470.10">
    <property type="entry name" value="Ricin (A Subunit), domain 2"/>
    <property type="match status" value="1"/>
</dbReference>
<evidence type="ECO:0000256" key="1">
    <source>
        <dbReference type="RuleBase" id="RU004915"/>
    </source>
</evidence>
<gene>
    <name evidence="3" type="ORF">D8674_011852</name>
</gene>
<protein>
    <submittedName>
        <fullName evidence="3">Retrovirus-related Pol polyprotein from transposon TNT 1-94</fullName>
    </submittedName>
</protein>
<keyword evidence="1" id="KW-0800">Toxin</keyword>
<reference evidence="4" key="2">
    <citation type="submission" date="2019-10" db="EMBL/GenBank/DDBJ databases">
        <title>A de novo genome assembly of a pear dwarfing rootstock.</title>
        <authorList>
            <person name="Wang F."/>
            <person name="Wang J."/>
            <person name="Li S."/>
            <person name="Zhang Y."/>
            <person name="Fang M."/>
            <person name="Ma L."/>
            <person name="Zhao Y."/>
            <person name="Jiang S."/>
        </authorList>
    </citation>
    <scope>NUCLEOTIDE SEQUENCE [LARGE SCALE GENOMIC DNA]</scope>
</reference>
<dbReference type="Pfam" id="PF00161">
    <property type="entry name" value="RIP"/>
    <property type="match status" value="2"/>
</dbReference>
<dbReference type="InterPro" id="IPR001574">
    <property type="entry name" value="Ribosome_inactivat_prot"/>
</dbReference>
<comment type="caution">
    <text evidence="3">The sequence shown here is derived from an EMBL/GenBank/DDBJ whole genome shotgun (WGS) entry which is preliminary data.</text>
</comment>
<proteinExistence type="inferred from homology"/>
<evidence type="ECO:0000259" key="2">
    <source>
        <dbReference type="Pfam" id="PF07727"/>
    </source>
</evidence>
<evidence type="ECO:0000313" key="3">
    <source>
        <dbReference type="EMBL" id="KAB2608684.1"/>
    </source>
</evidence>
<dbReference type="AlphaFoldDB" id="A0A5N5GDB9"/>
<reference evidence="3 4" key="3">
    <citation type="submission" date="2019-11" db="EMBL/GenBank/DDBJ databases">
        <title>A de novo genome assembly of a pear dwarfing rootstock.</title>
        <authorList>
            <person name="Wang F."/>
            <person name="Wang J."/>
            <person name="Li S."/>
            <person name="Zhang Y."/>
            <person name="Fang M."/>
            <person name="Ma L."/>
            <person name="Zhao Y."/>
            <person name="Jiang S."/>
        </authorList>
    </citation>
    <scope>NUCLEOTIDE SEQUENCE [LARGE SCALE GENOMIC DNA]</scope>
    <source>
        <strain evidence="3">S2</strain>
        <tissue evidence="3">Leaf</tissue>
    </source>
</reference>
<dbReference type="InterPro" id="IPR036041">
    <property type="entry name" value="Ribosome-inact_prot_sf"/>
</dbReference>
<dbReference type="GO" id="GO:0030598">
    <property type="term" value="F:rRNA N-glycosylase activity"/>
    <property type="evidence" value="ECO:0007669"/>
    <property type="project" value="UniProtKB-EC"/>
</dbReference>
<reference evidence="3 4" key="1">
    <citation type="submission" date="2019-09" db="EMBL/GenBank/DDBJ databases">
        <authorList>
            <person name="Ou C."/>
        </authorList>
    </citation>
    <scope>NUCLEOTIDE SEQUENCE [LARGE SCALE GENOMIC DNA]</scope>
    <source>
        <strain evidence="3">S2</strain>
        <tissue evidence="3">Leaf</tissue>
    </source>
</reference>
<dbReference type="OrthoDB" id="1922643at2759"/>